<dbReference type="AlphaFoldDB" id="A0A8G2BLZ8"/>
<dbReference type="EMBL" id="FNBW01000018">
    <property type="protein sequence ID" value="SDG47182.1"/>
    <property type="molecule type" value="Genomic_DNA"/>
</dbReference>
<dbReference type="PANTHER" id="PTHR21013:SF10">
    <property type="entry name" value="ATP SYNTHASE MITOCHONDRIAL F1 COMPLEX ASSEMBLY FACTOR 2"/>
    <property type="match status" value="1"/>
</dbReference>
<evidence type="ECO:0000313" key="5">
    <source>
        <dbReference type="Proteomes" id="UP000198615"/>
    </source>
</evidence>
<dbReference type="Pfam" id="PF07542">
    <property type="entry name" value="ATP12"/>
    <property type="match status" value="1"/>
</dbReference>
<name>A0A8G2BLZ8_9PROT</name>
<keyword evidence="2" id="KW-0809">Transit peptide</keyword>
<proteinExistence type="inferred from homology"/>
<keyword evidence="3" id="KW-0143">Chaperone</keyword>
<gene>
    <name evidence="4" type="ORF">SAMN05660686_04532</name>
</gene>
<dbReference type="OrthoDB" id="9797825at2"/>
<dbReference type="GO" id="GO:0043461">
    <property type="term" value="P:proton-transporting ATP synthase complex assembly"/>
    <property type="evidence" value="ECO:0007669"/>
    <property type="project" value="InterPro"/>
</dbReference>
<sequence length="234" mass="25611">MKRFYKTVAVSEADDGAFLVTLDDRNLSSPAKRPLRLPTRGVAEAIAEEWDAQGEKIDPSSMAMMSFAATVTDRVTPQRDHVVGEIAGFGGSDLLCFLADGPDELVGRQVTQWTPWRERAEKRLAMRLVVTSGVMPVRQSEEALAAFRASVEAVDDWSLAPLHTATSITGSLILALAFLDGDLGAAEAFGLSQVDEAFQVEKWGQDREAELRRRGLLAEMKAAERFKTLVSGER</sequence>
<reference evidence="4 5" key="1">
    <citation type="submission" date="2016-10" db="EMBL/GenBank/DDBJ databases">
        <authorList>
            <person name="Varghese N."/>
            <person name="Submissions S."/>
        </authorList>
    </citation>
    <scope>NUCLEOTIDE SEQUENCE [LARGE SCALE GENOMIC DNA]</scope>
    <source>
        <strain evidence="4 5">DSM 18839</strain>
    </source>
</reference>
<dbReference type="PANTHER" id="PTHR21013">
    <property type="entry name" value="ATP SYNTHASE MITOCHONDRIAL F1 COMPLEX ASSEMBLY FACTOR 2/ATP12 PROTEIN, MITOCHONDRIAL PRECURSOR"/>
    <property type="match status" value="1"/>
</dbReference>
<dbReference type="InterPro" id="IPR023335">
    <property type="entry name" value="ATP12_ortho_dom_sf"/>
</dbReference>
<keyword evidence="5" id="KW-1185">Reference proteome</keyword>
<dbReference type="InterPro" id="IPR011419">
    <property type="entry name" value="ATP12_ATP_synth-F1-assembly"/>
</dbReference>
<dbReference type="Gene3D" id="1.10.3580.10">
    <property type="entry name" value="ATP12 ATPase"/>
    <property type="match status" value="1"/>
</dbReference>
<dbReference type="Proteomes" id="UP000198615">
    <property type="component" value="Unassembled WGS sequence"/>
</dbReference>
<dbReference type="RefSeq" id="WP_093154053.1">
    <property type="nucleotide sequence ID" value="NZ_FNBW01000018.1"/>
</dbReference>
<dbReference type="InterPro" id="IPR042272">
    <property type="entry name" value="ATP12_ATP_synth-F1-assembly_N"/>
</dbReference>
<comment type="caution">
    <text evidence="4">The sequence shown here is derived from an EMBL/GenBank/DDBJ whole genome shotgun (WGS) entry which is preliminary data.</text>
</comment>
<evidence type="ECO:0000313" key="4">
    <source>
        <dbReference type="EMBL" id="SDG47182.1"/>
    </source>
</evidence>
<protein>
    <submittedName>
        <fullName evidence="4">Chaperone required for the assembly of the F1-ATPase</fullName>
    </submittedName>
</protein>
<dbReference type="SUPFAM" id="SSF160909">
    <property type="entry name" value="ATP12-like"/>
    <property type="match status" value="1"/>
</dbReference>
<evidence type="ECO:0000256" key="2">
    <source>
        <dbReference type="ARBA" id="ARBA00022946"/>
    </source>
</evidence>
<dbReference type="Gene3D" id="3.30.2180.10">
    <property type="entry name" value="ATP12-like"/>
    <property type="match status" value="1"/>
</dbReference>
<evidence type="ECO:0000256" key="1">
    <source>
        <dbReference type="ARBA" id="ARBA00008231"/>
    </source>
</evidence>
<organism evidence="4 5">
    <name type="scientific">Thalassobaculum litoreum DSM 18839</name>
    <dbReference type="NCBI Taxonomy" id="1123362"/>
    <lineage>
        <taxon>Bacteria</taxon>
        <taxon>Pseudomonadati</taxon>
        <taxon>Pseudomonadota</taxon>
        <taxon>Alphaproteobacteria</taxon>
        <taxon>Rhodospirillales</taxon>
        <taxon>Thalassobaculaceae</taxon>
        <taxon>Thalassobaculum</taxon>
    </lineage>
</organism>
<evidence type="ECO:0000256" key="3">
    <source>
        <dbReference type="ARBA" id="ARBA00023186"/>
    </source>
</evidence>
<accession>A0A8G2BLZ8</accession>
<comment type="similarity">
    <text evidence="1">Belongs to the ATP12 family.</text>
</comment>